<dbReference type="GO" id="GO:0003700">
    <property type="term" value="F:DNA-binding transcription factor activity"/>
    <property type="evidence" value="ECO:0007669"/>
    <property type="project" value="InterPro"/>
</dbReference>
<reference evidence="4 5" key="1">
    <citation type="submission" date="2019-11" db="EMBL/GenBank/DDBJ databases">
        <authorList>
            <person name="Holert J."/>
        </authorList>
    </citation>
    <scope>NUCLEOTIDE SEQUENCE [LARGE SCALE GENOMIC DNA]</scope>
    <source>
        <strain evidence="4">SB11_3</strain>
    </source>
</reference>
<evidence type="ECO:0000256" key="2">
    <source>
        <dbReference type="ARBA" id="ARBA00023163"/>
    </source>
</evidence>
<dbReference type="InterPro" id="IPR050908">
    <property type="entry name" value="SmbC-like"/>
</dbReference>
<dbReference type="Gene3D" id="1.10.10.60">
    <property type="entry name" value="Homeodomain-like"/>
    <property type="match status" value="2"/>
</dbReference>
<evidence type="ECO:0000313" key="4">
    <source>
        <dbReference type="EMBL" id="CAA0092648.1"/>
    </source>
</evidence>
<proteinExistence type="predicted"/>
<dbReference type="PROSITE" id="PS01124">
    <property type="entry name" value="HTH_ARAC_FAMILY_2"/>
    <property type="match status" value="1"/>
</dbReference>
<dbReference type="OrthoDB" id="282744at2"/>
<dbReference type="Pfam" id="PF12833">
    <property type="entry name" value="HTH_18"/>
    <property type="match status" value="1"/>
</dbReference>
<evidence type="ECO:0000313" key="5">
    <source>
        <dbReference type="Proteomes" id="UP000441399"/>
    </source>
</evidence>
<keyword evidence="1" id="KW-0805">Transcription regulation</keyword>
<dbReference type="InterPro" id="IPR009057">
    <property type="entry name" value="Homeodomain-like_sf"/>
</dbReference>
<dbReference type="PANTHER" id="PTHR40055:SF1">
    <property type="entry name" value="TRANSCRIPTIONAL REGULATOR YGIV-RELATED"/>
    <property type="match status" value="1"/>
</dbReference>
<dbReference type="GO" id="GO:0043565">
    <property type="term" value="F:sequence-specific DNA binding"/>
    <property type="evidence" value="ECO:0007669"/>
    <property type="project" value="InterPro"/>
</dbReference>
<dbReference type="InterPro" id="IPR029442">
    <property type="entry name" value="GyrI-like"/>
</dbReference>
<dbReference type="Gene3D" id="3.20.80.10">
    <property type="entry name" value="Regulatory factor, effector binding domain"/>
    <property type="match status" value="1"/>
</dbReference>
<protein>
    <submittedName>
        <fullName evidence="4">Transposon Tn10 TetD protein</fullName>
    </submittedName>
</protein>
<dbReference type="SUPFAM" id="SSF46689">
    <property type="entry name" value="Homeodomain-like"/>
    <property type="match status" value="2"/>
</dbReference>
<gene>
    <name evidence="4" type="primary">tetD</name>
    <name evidence="4" type="ORF">OPDIPICF_03846</name>
</gene>
<organism evidence="4 5">
    <name type="scientific">BD1-7 clade bacterium</name>
    <dbReference type="NCBI Taxonomy" id="2029982"/>
    <lineage>
        <taxon>Bacteria</taxon>
        <taxon>Pseudomonadati</taxon>
        <taxon>Pseudomonadota</taxon>
        <taxon>Gammaproteobacteria</taxon>
        <taxon>Cellvibrionales</taxon>
        <taxon>Spongiibacteraceae</taxon>
        <taxon>BD1-7 clade</taxon>
    </lineage>
</organism>
<keyword evidence="2" id="KW-0804">Transcription</keyword>
<dbReference type="PANTHER" id="PTHR40055">
    <property type="entry name" value="TRANSCRIPTIONAL REGULATOR YGIV-RELATED"/>
    <property type="match status" value="1"/>
</dbReference>
<sequence>MSTDQRSLLQYHRRITSAMDHIQTHINNATDEGLQLDAVANAACMSPFHFHKVFKVVVGETVADYTRRLKLERAAGLFFYFKQASVTDVAIALGFSSSQNLAKSFKNEFAMTPSDIKALADVDHLMHLIQHHRKNGNATTEQFSYSDTSHVTRWKSMSMKSAMSTCNQDTLNKLGPLQLFDLPARQVIYHRLIGPYGDGLQAASADLQAFCARNGIAVGNPVVINWDNPKITEPAQCRTDVCLTLMGDCKTPSPYNIQTIVPQTHAIMRGLFDFSFDFGSVWQQLFDSLFSQGMTPADKPCYKVMHLKNSDPAKGIFDVSFCQAVETV</sequence>
<feature type="domain" description="HTH araC/xylS-type" evidence="3">
    <location>
        <begin position="16"/>
        <end position="119"/>
    </location>
</feature>
<evidence type="ECO:0000259" key="3">
    <source>
        <dbReference type="PROSITE" id="PS01124"/>
    </source>
</evidence>
<evidence type="ECO:0000256" key="1">
    <source>
        <dbReference type="ARBA" id="ARBA00023015"/>
    </source>
</evidence>
<accession>A0A5S9NQ99</accession>
<dbReference type="InterPro" id="IPR018060">
    <property type="entry name" value="HTH_AraC"/>
</dbReference>
<dbReference type="Pfam" id="PF06445">
    <property type="entry name" value="GyrI-like"/>
    <property type="match status" value="1"/>
</dbReference>
<dbReference type="EMBL" id="CACSIO010000002">
    <property type="protein sequence ID" value="CAA0092648.1"/>
    <property type="molecule type" value="Genomic_DNA"/>
</dbReference>
<dbReference type="InterPro" id="IPR011256">
    <property type="entry name" value="Reg_factor_effector_dom_sf"/>
</dbReference>
<dbReference type="AlphaFoldDB" id="A0A5S9NQ99"/>
<dbReference type="Proteomes" id="UP000441399">
    <property type="component" value="Unassembled WGS sequence"/>
</dbReference>
<keyword evidence="5" id="KW-1185">Reference proteome</keyword>
<dbReference type="SUPFAM" id="SSF55136">
    <property type="entry name" value="Probable bacterial effector-binding domain"/>
    <property type="match status" value="1"/>
</dbReference>
<dbReference type="SMART" id="SM00342">
    <property type="entry name" value="HTH_ARAC"/>
    <property type="match status" value="1"/>
</dbReference>
<name>A0A5S9NQ99_9GAMM</name>